<dbReference type="Proteomes" id="UP000273982">
    <property type="component" value="Chromosome"/>
</dbReference>
<dbReference type="KEGG" id="mros:EHO51_08645"/>
<dbReference type="EMBL" id="CP034086">
    <property type="protein sequence ID" value="AZG76792.1"/>
    <property type="molecule type" value="Genomic_DNA"/>
</dbReference>
<protein>
    <submittedName>
        <fullName evidence="2">LuxR family transcriptional regulator</fullName>
    </submittedName>
</protein>
<dbReference type="GO" id="GO:0006355">
    <property type="term" value="P:regulation of DNA-templated transcription"/>
    <property type="evidence" value="ECO:0007669"/>
    <property type="project" value="InterPro"/>
</dbReference>
<dbReference type="GO" id="GO:0003677">
    <property type="term" value="F:DNA binding"/>
    <property type="evidence" value="ECO:0007669"/>
    <property type="project" value="InterPro"/>
</dbReference>
<dbReference type="Gene3D" id="1.10.10.10">
    <property type="entry name" value="Winged helix-like DNA-binding domain superfamily/Winged helix DNA-binding domain"/>
    <property type="match status" value="1"/>
</dbReference>
<evidence type="ECO:0000313" key="3">
    <source>
        <dbReference type="Proteomes" id="UP000273982"/>
    </source>
</evidence>
<dbReference type="SUPFAM" id="SSF46894">
    <property type="entry name" value="C-terminal effector domain of the bipartite response regulators"/>
    <property type="match status" value="1"/>
</dbReference>
<accession>A0A3G8M6G2</accession>
<reference evidence="2 3" key="1">
    <citation type="submission" date="2018-11" db="EMBL/GenBank/DDBJ databases">
        <title>Genome squencing of methanotrophic bacteria isolated from alkaline groundwater in Korea.</title>
        <authorList>
            <person name="Nguyen L.N."/>
        </authorList>
    </citation>
    <scope>NUCLEOTIDE SEQUENCE [LARGE SCALE GENOMIC DNA]</scope>
    <source>
        <strain evidence="2 3">GW6</strain>
    </source>
</reference>
<dbReference type="SMART" id="SM00421">
    <property type="entry name" value="HTH_LUXR"/>
    <property type="match status" value="1"/>
</dbReference>
<name>A0A3G8M6G2_9HYPH</name>
<dbReference type="AlphaFoldDB" id="A0A3G8M6G2"/>
<dbReference type="InterPro" id="IPR016032">
    <property type="entry name" value="Sig_transdc_resp-reg_C-effctor"/>
</dbReference>
<evidence type="ECO:0000313" key="2">
    <source>
        <dbReference type="EMBL" id="AZG76792.1"/>
    </source>
</evidence>
<dbReference type="InterPro" id="IPR000792">
    <property type="entry name" value="Tscrpt_reg_LuxR_C"/>
</dbReference>
<proteinExistence type="predicted"/>
<dbReference type="RefSeq" id="WP_124738545.1">
    <property type="nucleotide sequence ID" value="NZ_CP034086.1"/>
</dbReference>
<dbReference type="PROSITE" id="PS50043">
    <property type="entry name" value="HTH_LUXR_2"/>
    <property type="match status" value="1"/>
</dbReference>
<feature type="domain" description="HTH luxR-type" evidence="1">
    <location>
        <begin position="291"/>
        <end position="356"/>
    </location>
</feature>
<gene>
    <name evidence="2" type="ORF">EHO51_08645</name>
</gene>
<evidence type="ECO:0000259" key="1">
    <source>
        <dbReference type="PROSITE" id="PS50043"/>
    </source>
</evidence>
<organism evidence="2 3">
    <name type="scientific">Methylocystis rosea</name>
    <dbReference type="NCBI Taxonomy" id="173366"/>
    <lineage>
        <taxon>Bacteria</taxon>
        <taxon>Pseudomonadati</taxon>
        <taxon>Pseudomonadota</taxon>
        <taxon>Alphaproteobacteria</taxon>
        <taxon>Hyphomicrobiales</taxon>
        <taxon>Methylocystaceae</taxon>
        <taxon>Methylocystis</taxon>
    </lineage>
</organism>
<sequence length="364" mass="39778">MVQELIDRIYECSFAPDMWPDVLDELSHLAEAQGGVLFAAREKVSRWTASPAICEHVENFMRGDWLSNCTRGGRLFSRRHPGFLTDDDVYTAEELERDTNYSDFLRPRGLGFSAATAISLPTGDTGIICLERAHNRGPIEPSVIRQLDELRPHLARAAFLATRLQLERARVAGETFALIGLPALVLDDDGRVISANDPSNALNKYVRWRAHDRISLVDASADGLLRQAMDSLDDDLVGAPKSFAARAGEDEGPMIANLVPIRGAARDIFVRCAAILVMTPVGSQQAPAIELVQSLYDLTPAEARVARGLVACKTLEEIATEQSVSRNTVRTHLRGVMEKTGCNRQAEVVALLGGLAPLNPSRGE</sequence>
<dbReference type="InterPro" id="IPR036388">
    <property type="entry name" value="WH-like_DNA-bd_sf"/>
</dbReference>
<dbReference type="Pfam" id="PF00196">
    <property type="entry name" value="GerE"/>
    <property type="match status" value="1"/>
</dbReference>